<dbReference type="GO" id="GO:0043709">
    <property type="term" value="P:cell adhesion involved in single-species biofilm formation"/>
    <property type="evidence" value="ECO:0007669"/>
    <property type="project" value="TreeGrafter"/>
</dbReference>
<evidence type="ECO:0000256" key="5">
    <source>
        <dbReference type="SAM" id="Phobius"/>
    </source>
</evidence>
<reference evidence="7 8" key="1">
    <citation type="submission" date="2014-11" db="EMBL/GenBank/DDBJ databases">
        <title>Genome sequencing of Pantoea rodasii ND03.</title>
        <authorList>
            <person name="Muhamad Yunos N.Y."/>
            <person name="Chan K.-G."/>
        </authorList>
    </citation>
    <scope>NUCLEOTIDE SEQUENCE [LARGE SCALE GENOMIC DNA]</scope>
    <source>
        <strain evidence="7 8">ND03</strain>
    </source>
</reference>
<dbReference type="Proteomes" id="UP000030853">
    <property type="component" value="Unassembled WGS sequence"/>
</dbReference>
<evidence type="ECO:0000313" key="8">
    <source>
        <dbReference type="Proteomes" id="UP000030853"/>
    </source>
</evidence>
<comment type="pathway">
    <text evidence="1">Purine metabolism; 3',5'-cyclic di-GMP biosynthesis.</text>
</comment>
<dbReference type="PROSITE" id="PS50887">
    <property type="entry name" value="GGDEF"/>
    <property type="match status" value="1"/>
</dbReference>
<gene>
    <name evidence="7" type="ORF">QU24_03565</name>
</gene>
<dbReference type="GO" id="GO:0052621">
    <property type="term" value="F:diguanylate cyclase activity"/>
    <property type="evidence" value="ECO:0007669"/>
    <property type="project" value="UniProtKB-EC"/>
</dbReference>
<proteinExistence type="predicted"/>
<dbReference type="AlphaFoldDB" id="A0A0B1R9T4"/>
<evidence type="ECO:0000313" key="7">
    <source>
        <dbReference type="EMBL" id="KHJ69389.1"/>
    </source>
</evidence>
<feature type="domain" description="GGDEF" evidence="6">
    <location>
        <begin position="327"/>
        <end position="465"/>
    </location>
</feature>
<dbReference type="GO" id="GO:1902201">
    <property type="term" value="P:negative regulation of bacterial-type flagellum-dependent cell motility"/>
    <property type="evidence" value="ECO:0007669"/>
    <property type="project" value="TreeGrafter"/>
</dbReference>
<dbReference type="SUPFAM" id="SSF55073">
    <property type="entry name" value="Nucleotide cyclase"/>
    <property type="match status" value="1"/>
</dbReference>
<evidence type="ECO:0000256" key="4">
    <source>
        <dbReference type="SAM" id="MobiDB-lite"/>
    </source>
</evidence>
<sequence length="474" mass="52026">MRVKLFAENNLKKNALSLFLITLFFCFIGSHLRVPEEFSLFWPVNALIAGLMVRNPFLHTTSSYLVCFAAMIFNDTVFSGWALPAVTVNFANILFILVSVSMLIKHLQPPSANSQVFNAMRIFPACFLGAAACATWGAWAQDIDFNARFVVAWGDWFSEQFSTSLMLLPVMLARSLRSVSPRALLHPGKLLPLAAVVLSLTMGALIGGAGSLTFPVPALIWCAIVLPIPVTSLVILITGITEIVLVSHGVMNIQGDDALLPISHLTSARLGVATVALSPLLVAVSMDAVRQLNHRLALRANFDFLTQLLSRSGLYESLKQEPFSLQREAGVVMLDVDYFKAINDNFGHDAGDGVLEEIARRIQKVVGNRGMVCRFGGEEFVVVVFDYSHLQLYQLAEAIRQAMVKEKFWIQGNTVTVTASLGLARGSGINEREWPSLINRLVSAADKNLYLSKRNGRNQTSPAMEPRSMVNDVA</sequence>
<dbReference type="Pfam" id="PF00990">
    <property type="entry name" value="GGDEF"/>
    <property type="match status" value="1"/>
</dbReference>
<dbReference type="SMART" id="SM00267">
    <property type="entry name" value="GGDEF"/>
    <property type="match status" value="1"/>
</dbReference>
<feature type="transmembrane region" description="Helical" evidence="5">
    <location>
        <begin position="119"/>
        <end position="140"/>
    </location>
</feature>
<feature type="region of interest" description="Disordered" evidence="4">
    <location>
        <begin position="454"/>
        <end position="474"/>
    </location>
</feature>
<comment type="catalytic activity">
    <reaction evidence="3">
        <text>2 GTP = 3',3'-c-di-GMP + 2 diphosphate</text>
        <dbReference type="Rhea" id="RHEA:24898"/>
        <dbReference type="ChEBI" id="CHEBI:33019"/>
        <dbReference type="ChEBI" id="CHEBI:37565"/>
        <dbReference type="ChEBI" id="CHEBI:58805"/>
        <dbReference type="EC" id="2.7.7.65"/>
    </reaction>
</comment>
<dbReference type="InterPro" id="IPR000160">
    <property type="entry name" value="GGDEF_dom"/>
</dbReference>
<dbReference type="CDD" id="cd01949">
    <property type="entry name" value="GGDEF"/>
    <property type="match status" value="1"/>
</dbReference>
<evidence type="ECO:0000256" key="3">
    <source>
        <dbReference type="ARBA" id="ARBA00034247"/>
    </source>
</evidence>
<name>A0A0B1R9T4_9GAMM</name>
<organism evidence="7 8">
    <name type="scientific">Pantoea rodasii</name>
    <dbReference type="NCBI Taxonomy" id="1076549"/>
    <lineage>
        <taxon>Bacteria</taxon>
        <taxon>Pseudomonadati</taxon>
        <taxon>Pseudomonadota</taxon>
        <taxon>Gammaproteobacteria</taxon>
        <taxon>Enterobacterales</taxon>
        <taxon>Erwiniaceae</taxon>
        <taxon>Pantoea</taxon>
    </lineage>
</organism>
<comment type="caution">
    <text evidence="7">The sequence shown here is derived from an EMBL/GenBank/DDBJ whole genome shotgun (WGS) entry which is preliminary data.</text>
</comment>
<feature type="transmembrane region" description="Helical" evidence="5">
    <location>
        <begin position="191"/>
        <end position="212"/>
    </location>
</feature>
<evidence type="ECO:0000256" key="1">
    <source>
        <dbReference type="ARBA" id="ARBA00004665"/>
    </source>
</evidence>
<feature type="transmembrane region" description="Helical" evidence="5">
    <location>
        <begin position="15"/>
        <end position="34"/>
    </location>
</feature>
<feature type="transmembrane region" description="Helical" evidence="5">
    <location>
        <begin position="218"/>
        <end position="246"/>
    </location>
</feature>
<protein>
    <recommendedName>
        <fullName evidence="2">diguanylate cyclase</fullName>
        <ecNumber evidence="2">2.7.7.65</ecNumber>
    </recommendedName>
</protein>
<dbReference type="RefSeq" id="WP_039328501.1">
    <property type="nucleotide sequence ID" value="NZ_JTJJ01000016.1"/>
</dbReference>
<accession>A0A0B1R9T4</accession>
<keyword evidence="5" id="KW-0472">Membrane</keyword>
<feature type="transmembrane region" description="Helical" evidence="5">
    <location>
        <begin position="89"/>
        <end position="107"/>
    </location>
</feature>
<dbReference type="EC" id="2.7.7.65" evidence="2"/>
<dbReference type="GO" id="GO:0005886">
    <property type="term" value="C:plasma membrane"/>
    <property type="evidence" value="ECO:0007669"/>
    <property type="project" value="TreeGrafter"/>
</dbReference>
<dbReference type="InterPro" id="IPR043128">
    <property type="entry name" value="Rev_trsase/Diguanyl_cyclase"/>
</dbReference>
<dbReference type="InterPro" id="IPR029787">
    <property type="entry name" value="Nucleotide_cyclase"/>
</dbReference>
<dbReference type="EMBL" id="JTJJ01000016">
    <property type="protein sequence ID" value="KHJ69389.1"/>
    <property type="molecule type" value="Genomic_DNA"/>
</dbReference>
<dbReference type="PANTHER" id="PTHR45138:SF9">
    <property type="entry name" value="DIGUANYLATE CYCLASE DGCM-RELATED"/>
    <property type="match status" value="1"/>
</dbReference>
<dbReference type="Gene3D" id="3.30.70.270">
    <property type="match status" value="1"/>
</dbReference>
<keyword evidence="5" id="KW-0812">Transmembrane</keyword>
<evidence type="ECO:0000259" key="6">
    <source>
        <dbReference type="PROSITE" id="PS50887"/>
    </source>
</evidence>
<dbReference type="PANTHER" id="PTHR45138">
    <property type="entry name" value="REGULATORY COMPONENTS OF SENSORY TRANSDUCTION SYSTEM"/>
    <property type="match status" value="1"/>
</dbReference>
<dbReference type="InterPro" id="IPR050469">
    <property type="entry name" value="Diguanylate_Cyclase"/>
</dbReference>
<dbReference type="NCBIfam" id="TIGR00254">
    <property type="entry name" value="GGDEF"/>
    <property type="match status" value="1"/>
</dbReference>
<keyword evidence="5" id="KW-1133">Transmembrane helix</keyword>
<evidence type="ECO:0000256" key="2">
    <source>
        <dbReference type="ARBA" id="ARBA00012528"/>
    </source>
</evidence>